<sequence length="594" mass="65498">TKKRPSEEATGPSYSMLFLGSPRDAAAWLKYFESKAFEQQEAARNGTRKPDASIASKGHLRQVYTCLRSKKSSKSPRSRSNTGSPPPAAPSAAADAVSTEGSSSAVNGEGKMNDTSPKLVALKKTDNGINGADHLFTIEKRFSQHWKAANSLFQRYIFMKKLPQTSNYKYSQSKNHRYFGYIASVKVEGIDKVNVNHPLTSLEFLDQPDGGANAPNINSLRQLLHENALLEQSKLTLCSRVGEYKELGSSEAFVERLFEESLSKLEGEEADGVNNEMKVEGLGMPLKSLKNRKNSDGGKAKWKTERLTDGVKNVIETTVNGGKEECSEAFLQAPSSHLTKASPSACSNITPSNTTPPLAPVAYSISVQDTLDIYVKRALYFLHLTCGPSYPTTASTYVNVAMMEEELGNVHVALRYLHKALKCNQMLLGPDHIQTAASYHAIAIALSLTEAYPLSVQHEQTNLQILQAKLGPDDLRTQDAAAWLEYFESKAFEQQEAARNGTCKPDASIASKGHLSVSDLLDYINPSQDAKGKDAAGSKRRKLHCKGKGEIPPKQSNLKIIEKMLHCYYRMKKLTSLHNSQVYWLPKLVTQFMQ</sequence>
<dbReference type="FunFam" id="1.25.40.10:FF:000157">
    <property type="entry name" value="protein TSS isoform X2"/>
    <property type="match status" value="1"/>
</dbReference>
<evidence type="ECO:0000256" key="1">
    <source>
        <dbReference type="SAM" id="MobiDB-lite"/>
    </source>
</evidence>
<proteinExistence type="predicted"/>
<feature type="region of interest" description="Disordered" evidence="1">
    <location>
        <begin position="39"/>
        <end position="115"/>
    </location>
</feature>
<dbReference type="Gene3D" id="1.25.40.10">
    <property type="entry name" value="Tetratricopeptide repeat domain"/>
    <property type="match status" value="1"/>
</dbReference>
<dbReference type="PANTHER" id="PTHR12601">
    <property type="entry name" value="EUKARYOTIC TRANSLATION INITIATION FACTOR 3 SUBUNIT EIF-3"/>
    <property type="match status" value="1"/>
</dbReference>
<feature type="non-terminal residue" evidence="2">
    <location>
        <position position="594"/>
    </location>
</feature>
<dbReference type="OrthoDB" id="1723131at2759"/>
<evidence type="ECO:0000313" key="2">
    <source>
        <dbReference type="EMBL" id="GER43905.1"/>
    </source>
</evidence>
<feature type="compositionally biased region" description="Basic residues" evidence="1">
    <location>
        <begin position="68"/>
        <end position="77"/>
    </location>
</feature>
<dbReference type="Proteomes" id="UP000325081">
    <property type="component" value="Unassembled WGS sequence"/>
</dbReference>
<reference evidence="3" key="1">
    <citation type="journal article" date="2019" name="Curr. Biol.">
        <title>Genome Sequence of Striga asiatica Provides Insight into the Evolution of Plant Parasitism.</title>
        <authorList>
            <person name="Yoshida S."/>
            <person name="Kim S."/>
            <person name="Wafula E.K."/>
            <person name="Tanskanen J."/>
            <person name="Kim Y.M."/>
            <person name="Honaas L."/>
            <person name="Yang Z."/>
            <person name="Spallek T."/>
            <person name="Conn C.E."/>
            <person name="Ichihashi Y."/>
            <person name="Cheong K."/>
            <person name="Cui S."/>
            <person name="Der J.P."/>
            <person name="Gundlach H."/>
            <person name="Jiao Y."/>
            <person name="Hori C."/>
            <person name="Ishida J.K."/>
            <person name="Kasahara H."/>
            <person name="Kiba T."/>
            <person name="Kim M.S."/>
            <person name="Koo N."/>
            <person name="Laohavisit A."/>
            <person name="Lee Y.H."/>
            <person name="Lumba S."/>
            <person name="McCourt P."/>
            <person name="Mortimer J.C."/>
            <person name="Mutuku J.M."/>
            <person name="Nomura T."/>
            <person name="Sasaki-Sekimoto Y."/>
            <person name="Seto Y."/>
            <person name="Wang Y."/>
            <person name="Wakatake T."/>
            <person name="Sakakibara H."/>
            <person name="Demura T."/>
            <person name="Yamaguchi S."/>
            <person name="Yoneyama K."/>
            <person name="Manabe R.I."/>
            <person name="Nelson D.C."/>
            <person name="Schulman A.H."/>
            <person name="Timko M.P."/>
            <person name="dePamphilis C.W."/>
            <person name="Choi D."/>
            <person name="Shirasu K."/>
        </authorList>
    </citation>
    <scope>NUCLEOTIDE SEQUENCE [LARGE SCALE GENOMIC DNA]</scope>
    <source>
        <strain evidence="3">cv. UVA1</strain>
    </source>
</reference>
<dbReference type="InterPro" id="IPR027523">
    <property type="entry name" value="CLU_prot"/>
</dbReference>
<comment type="caution">
    <text evidence="2">The sequence shown here is derived from an EMBL/GenBank/DDBJ whole genome shotgun (WGS) entry which is preliminary data.</text>
</comment>
<dbReference type="Pfam" id="PF13424">
    <property type="entry name" value="TPR_12"/>
    <property type="match status" value="1"/>
</dbReference>
<feature type="region of interest" description="Disordered" evidence="1">
    <location>
        <begin position="528"/>
        <end position="549"/>
    </location>
</feature>
<evidence type="ECO:0000313" key="3">
    <source>
        <dbReference type="Proteomes" id="UP000325081"/>
    </source>
</evidence>
<organism evidence="2 3">
    <name type="scientific">Striga asiatica</name>
    <name type="common">Asiatic witchweed</name>
    <name type="synonym">Buchnera asiatica</name>
    <dbReference type="NCBI Taxonomy" id="4170"/>
    <lineage>
        <taxon>Eukaryota</taxon>
        <taxon>Viridiplantae</taxon>
        <taxon>Streptophyta</taxon>
        <taxon>Embryophyta</taxon>
        <taxon>Tracheophyta</taxon>
        <taxon>Spermatophyta</taxon>
        <taxon>Magnoliopsida</taxon>
        <taxon>eudicotyledons</taxon>
        <taxon>Gunneridae</taxon>
        <taxon>Pentapetalae</taxon>
        <taxon>asterids</taxon>
        <taxon>lamiids</taxon>
        <taxon>Lamiales</taxon>
        <taxon>Orobanchaceae</taxon>
        <taxon>Buchnereae</taxon>
        <taxon>Striga</taxon>
    </lineage>
</organism>
<dbReference type="InterPro" id="IPR011990">
    <property type="entry name" value="TPR-like_helical_dom_sf"/>
</dbReference>
<dbReference type="GO" id="GO:0005737">
    <property type="term" value="C:cytoplasm"/>
    <property type="evidence" value="ECO:0007669"/>
    <property type="project" value="TreeGrafter"/>
</dbReference>
<dbReference type="PANTHER" id="PTHR12601:SF17">
    <property type="entry name" value="PROTEIN REDUCED CHLOROPLAST COVERAGE 1"/>
    <property type="match status" value="1"/>
</dbReference>
<dbReference type="EMBL" id="BKCP01006771">
    <property type="protein sequence ID" value="GER43905.1"/>
    <property type="molecule type" value="Genomic_DNA"/>
</dbReference>
<gene>
    <name evidence="2" type="ORF">STAS_20782</name>
</gene>
<keyword evidence="3" id="KW-1185">Reference proteome</keyword>
<protein>
    <submittedName>
        <fullName evidence="2">Tetratricopeptide repeat protein</fullName>
    </submittedName>
</protein>
<dbReference type="SUPFAM" id="SSF48452">
    <property type="entry name" value="TPR-like"/>
    <property type="match status" value="1"/>
</dbReference>
<name>A0A5A7QF46_STRAF</name>
<dbReference type="AlphaFoldDB" id="A0A5A7QF46"/>
<accession>A0A5A7QF46</accession>
<feature type="non-terminal residue" evidence="2">
    <location>
        <position position="1"/>
    </location>
</feature>